<dbReference type="InterPro" id="IPR014922">
    <property type="entry name" value="YdhG-like"/>
</dbReference>
<dbReference type="STRING" id="1508389.SAMN05444003_1628"/>
<evidence type="ECO:0000313" key="3">
    <source>
        <dbReference type="Proteomes" id="UP000184074"/>
    </source>
</evidence>
<gene>
    <name evidence="2" type="ORF">SAMN05444003_1628</name>
</gene>
<evidence type="ECO:0000259" key="1">
    <source>
        <dbReference type="Pfam" id="PF08818"/>
    </source>
</evidence>
<dbReference type="SUPFAM" id="SSF159888">
    <property type="entry name" value="YdhG-like"/>
    <property type="match status" value="1"/>
</dbReference>
<dbReference type="EMBL" id="FQXB01000001">
    <property type="protein sequence ID" value="SHG93837.1"/>
    <property type="molecule type" value="Genomic_DNA"/>
</dbReference>
<keyword evidence="3" id="KW-1185">Reference proteome</keyword>
<feature type="domain" description="YdhG-like" evidence="1">
    <location>
        <begin position="25"/>
        <end position="128"/>
    </location>
</feature>
<sequence>MSENKTQPTEVSVDEFIANVMPDRRREDALILNQLFKDVTGWQPQMWGPTMIGYGSYHYIYDSGREGDSVATGFSPRKANLVLYIMPRYQDFGHILDKLGKHKLGKACLYINKLADVDIDVVAEIIRAGVDDLGTRWPITPS</sequence>
<protein>
    <recommendedName>
        <fullName evidence="1">YdhG-like domain-containing protein</fullName>
    </recommendedName>
</protein>
<dbReference type="AlphaFoldDB" id="A0A1M5NWG3"/>
<dbReference type="RefSeq" id="WP_072900290.1">
    <property type="nucleotide sequence ID" value="NZ_FQXB01000001.1"/>
</dbReference>
<proteinExistence type="predicted"/>
<reference evidence="2 3" key="1">
    <citation type="submission" date="2016-11" db="EMBL/GenBank/DDBJ databases">
        <authorList>
            <person name="Jaros S."/>
            <person name="Januszkiewicz K."/>
            <person name="Wedrychowicz H."/>
        </authorList>
    </citation>
    <scope>NUCLEOTIDE SEQUENCE [LARGE SCALE GENOMIC DNA]</scope>
    <source>
        <strain evidence="2 3">DSM 28715</strain>
    </source>
</reference>
<dbReference type="OrthoDB" id="5951444at2"/>
<accession>A0A1M5NWG3</accession>
<organism evidence="2 3">
    <name type="scientific">Cognatiyoonia sediminum</name>
    <dbReference type="NCBI Taxonomy" id="1508389"/>
    <lineage>
        <taxon>Bacteria</taxon>
        <taxon>Pseudomonadati</taxon>
        <taxon>Pseudomonadota</taxon>
        <taxon>Alphaproteobacteria</taxon>
        <taxon>Rhodobacterales</taxon>
        <taxon>Paracoccaceae</taxon>
        <taxon>Cognatiyoonia</taxon>
    </lineage>
</organism>
<evidence type="ECO:0000313" key="2">
    <source>
        <dbReference type="EMBL" id="SHG93837.1"/>
    </source>
</evidence>
<dbReference type="Proteomes" id="UP000184074">
    <property type="component" value="Unassembled WGS sequence"/>
</dbReference>
<dbReference type="Pfam" id="PF08818">
    <property type="entry name" value="DUF1801"/>
    <property type="match status" value="1"/>
</dbReference>
<name>A0A1M5NWG3_9RHOB</name>